<comment type="caution">
    <text evidence="2">The sequence shown here is derived from an EMBL/GenBank/DDBJ whole genome shotgun (WGS) entry which is preliminary data.</text>
</comment>
<keyword evidence="3" id="KW-1185">Reference proteome</keyword>
<evidence type="ECO:0000313" key="3">
    <source>
        <dbReference type="Proteomes" id="UP000604046"/>
    </source>
</evidence>
<sequence>MPMMRAAGPEPGDCARSCARVEDALTGALPQFAGWWIDTVRTGCLGLCGLVRRLGTETLRSECGERSERDESEGGVEGLQEGERWREDFAQLRCDFRRRSRRLEKLENQMHAVTSSCIEAQHHLASLTRERDLLIDCVQELLLLTSDGQDLANRHCAPLKARVAWQSRDADPNEPVAKDVATGGSQSWATPRSQSARNGNSARGFLKAPQDSRRVRFDDKLQESPRVPRQPPDRYSACSLHRNPILKHRPTSASTGTGASAVDTRRSEHSAEHEAMQQDGVVTDEPDAKRELQPGEGSKCPSSKDVQTRHSAEATV</sequence>
<gene>
    <name evidence="2" type="ORF">SNAT2548_LOCUS6858</name>
</gene>
<accession>A0A812JRP6</accession>
<dbReference type="OrthoDB" id="10376020at2759"/>
<feature type="compositionally biased region" description="Basic and acidic residues" evidence="1">
    <location>
        <begin position="306"/>
        <end position="316"/>
    </location>
</feature>
<dbReference type="Proteomes" id="UP000604046">
    <property type="component" value="Unassembled WGS sequence"/>
</dbReference>
<protein>
    <submittedName>
        <fullName evidence="2">Uncharacterized protein</fullName>
    </submittedName>
</protein>
<evidence type="ECO:0000313" key="2">
    <source>
        <dbReference type="EMBL" id="CAE7208936.1"/>
    </source>
</evidence>
<dbReference type="EMBL" id="CAJNDS010000465">
    <property type="protein sequence ID" value="CAE7208936.1"/>
    <property type="molecule type" value="Genomic_DNA"/>
</dbReference>
<reference evidence="2" key="1">
    <citation type="submission" date="2021-02" db="EMBL/GenBank/DDBJ databases">
        <authorList>
            <person name="Dougan E. K."/>
            <person name="Rhodes N."/>
            <person name="Thang M."/>
            <person name="Chan C."/>
        </authorList>
    </citation>
    <scope>NUCLEOTIDE SEQUENCE</scope>
</reference>
<proteinExistence type="predicted"/>
<feature type="compositionally biased region" description="Basic and acidic residues" evidence="1">
    <location>
        <begin position="263"/>
        <end position="276"/>
    </location>
</feature>
<feature type="region of interest" description="Disordered" evidence="1">
    <location>
        <begin position="165"/>
        <end position="316"/>
    </location>
</feature>
<name>A0A812JRP6_9DINO</name>
<evidence type="ECO:0000256" key="1">
    <source>
        <dbReference type="SAM" id="MobiDB-lite"/>
    </source>
</evidence>
<organism evidence="2 3">
    <name type="scientific">Symbiodinium natans</name>
    <dbReference type="NCBI Taxonomy" id="878477"/>
    <lineage>
        <taxon>Eukaryota</taxon>
        <taxon>Sar</taxon>
        <taxon>Alveolata</taxon>
        <taxon>Dinophyceae</taxon>
        <taxon>Suessiales</taxon>
        <taxon>Symbiodiniaceae</taxon>
        <taxon>Symbiodinium</taxon>
    </lineage>
</organism>
<feature type="compositionally biased region" description="Basic and acidic residues" evidence="1">
    <location>
        <begin position="210"/>
        <end position="223"/>
    </location>
</feature>
<feature type="compositionally biased region" description="Polar residues" evidence="1">
    <location>
        <begin position="183"/>
        <end position="201"/>
    </location>
</feature>
<dbReference type="AlphaFoldDB" id="A0A812JRP6"/>